<accession>A0A5C6MCS5</accession>
<feature type="domain" description="Elp3/MiaA/NifB-like radical SAM core" evidence="1">
    <location>
        <begin position="41"/>
        <end position="257"/>
    </location>
</feature>
<dbReference type="GO" id="GO:0003824">
    <property type="term" value="F:catalytic activity"/>
    <property type="evidence" value="ECO:0007669"/>
    <property type="project" value="InterPro"/>
</dbReference>
<dbReference type="Proteomes" id="UP000321083">
    <property type="component" value="Unassembled WGS sequence"/>
</dbReference>
<dbReference type="AlphaFoldDB" id="A0A5C6MCS5"/>
<name>A0A5C6MCS5_9PLAN</name>
<keyword evidence="3" id="KW-1185">Reference proteome</keyword>
<dbReference type="EMBL" id="SRHE01000035">
    <property type="protein sequence ID" value="TWW12167.1"/>
    <property type="molecule type" value="Genomic_DNA"/>
</dbReference>
<dbReference type="GO" id="GO:0051536">
    <property type="term" value="F:iron-sulfur cluster binding"/>
    <property type="evidence" value="ECO:0007669"/>
    <property type="project" value="InterPro"/>
</dbReference>
<comment type="caution">
    <text evidence="2">The sequence shown here is derived from an EMBL/GenBank/DDBJ whole genome shotgun (WGS) entry which is preliminary data.</text>
</comment>
<dbReference type="InterPro" id="IPR006638">
    <property type="entry name" value="Elp3/MiaA/NifB-like_rSAM"/>
</dbReference>
<dbReference type="SUPFAM" id="SSF102114">
    <property type="entry name" value="Radical SAM enzymes"/>
    <property type="match status" value="1"/>
</dbReference>
<evidence type="ECO:0000313" key="2">
    <source>
        <dbReference type="EMBL" id="TWW12167.1"/>
    </source>
</evidence>
<sequence>MDTLTQQILSLRGPRNLLDPSRPWQFLSEPEFSRHGRVEAVSTVFLTNRECPFHCLMCDLWQNTLTESLPPGLIPEQIDFALRQLPPAPHIKLYNSGNFFDPAAIPPRDLPAIAQRVQHFDTVIVENHPRLCTDRCDQFQQLCGTQLEIAIGLETAHEPTLARLNKQMTLADFAAACQLLLKQQILIRTFILLKLPWSSEQEGIEQALQSVRFAFDCGVSCCSVIPVRAGNGMLDHLQREGRFTPPKLSSLELVLRETLSWQRGRVFADLWDAARFADSPDSAEQQLQRLLDMNLRQQPL</sequence>
<evidence type="ECO:0000313" key="3">
    <source>
        <dbReference type="Proteomes" id="UP000321083"/>
    </source>
</evidence>
<reference evidence="2 3" key="1">
    <citation type="submission" date="2019-08" db="EMBL/GenBank/DDBJ databases">
        <title>100 year-old enigma solved: identification of Planctomyces bekefii, the type genus and species of the phylum Planctomycetes.</title>
        <authorList>
            <person name="Svetlana D.N."/>
            <person name="Overmann J."/>
        </authorList>
    </citation>
    <scope>NUCLEOTIDE SEQUENCE [LARGE SCALE GENOMIC DNA]</scope>
    <source>
        <strain evidence="2">Phe10_nw2017</strain>
    </source>
</reference>
<reference evidence="2 3" key="2">
    <citation type="submission" date="2019-08" db="EMBL/GenBank/DDBJ databases">
        <authorList>
            <person name="Henke P."/>
        </authorList>
    </citation>
    <scope>NUCLEOTIDE SEQUENCE [LARGE SCALE GENOMIC DNA]</scope>
    <source>
        <strain evidence="2">Phe10_nw2017</strain>
    </source>
</reference>
<dbReference type="SMART" id="SM00729">
    <property type="entry name" value="Elp3"/>
    <property type="match status" value="1"/>
</dbReference>
<protein>
    <recommendedName>
        <fullName evidence="1">Elp3/MiaA/NifB-like radical SAM core domain-containing protein</fullName>
    </recommendedName>
</protein>
<dbReference type="InterPro" id="IPR058240">
    <property type="entry name" value="rSAM_sf"/>
</dbReference>
<proteinExistence type="predicted"/>
<gene>
    <name evidence="2" type="ORF">E3A20_03380</name>
</gene>
<evidence type="ECO:0000259" key="1">
    <source>
        <dbReference type="SMART" id="SM00729"/>
    </source>
</evidence>
<organism evidence="2 3">
    <name type="scientific">Planctomyces bekefii</name>
    <dbReference type="NCBI Taxonomy" id="1653850"/>
    <lineage>
        <taxon>Bacteria</taxon>
        <taxon>Pseudomonadati</taxon>
        <taxon>Planctomycetota</taxon>
        <taxon>Planctomycetia</taxon>
        <taxon>Planctomycetales</taxon>
        <taxon>Planctomycetaceae</taxon>
        <taxon>Planctomyces</taxon>
    </lineage>
</organism>